<keyword evidence="3" id="KW-0378">Hydrolase</keyword>
<evidence type="ECO:0000313" key="7">
    <source>
        <dbReference type="EMBL" id="PCH37661.1"/>
    </source>
</evidence>
<organism evidence="7 8">
    <name type="scientific">Wolfiporia cocos (strain MD-104)</name>
    <name type="common">Brown rot fungus</name>
    <dbReference type="NCBI Taxonomy" id="742152"/>
    <lineage>
        <taxon>Eukaryota</taxon>
        <taxon>Fungi</taxon>
        <taxon>Dikarya</taxon>
        <taxon>Basidiomycota</taxon>
        <taxon>Agaricomycotina</taxon>
        <taxon>Agaricomycetes</taxon>
        <taxon>Polyporales</taxon>
        <taxon>Phaeolaceae</taxon>
        <taxon>Wolfiporia</taxon>
    </lineage>
</organism>
<gene>
    <name evidence="7" type="ORF">WOLCODRAFT_148611</name>
</gene>
<feature type="region of interest" description="Disordered" evidence="5">
    <location>
        <begin position="29"/>
        <end position="93"/>
    </location>
</feature>
<accession>A0A2H3J6V7</accession>
<proteinExistence type="inferred from homology"/>
<keyword evidence="2" id="KW-0547">Nucleotide-binding</keyword>
<evidence type="ECO:0000256" key="1">
    <source>
        <dbReference type="ARBA" id="ARBA00005429"/>
    </source>
</evidence>
<feature type="compositionally biased region" description="Basic and acidic residues" evidence="5">
    <location>
        <begin position="135"/>
        <end position="151"/>
    </location>
</feature>
<comment type="similarity">
    <text evidence="1">Belongs to the TRAFAC class dynamin-like GTPase superfamily. IRG family.</text>
</comment>
<sequence>MSGPIADRDRIIGQEREWRADAERRREWAEGQMRNAQEQQRHAEGAQREAQKRVGQAEEELAKLRAEIKRDIEERKKREEEERGRVEEEKRKVDAALSQVEELRMQVEARLRVEEDKRKKAEDAQNAAELTAARAQKEKETLEQEKTEEQRRTPAIKPIIIPTDTEVETTKRKLGYQEGTFHFAIAGISGSGKSSLINAFRGMHNRDSGAAPTGVTGTTRVITRYTDPAPANPFAWYDIFDCIIVLIDTRFTATDVAILRNCARFGMPAYIVRSKSNQHIRNIMEDIGYDSNDDDDATTRRALAEAARERYIADTRQTVTENLEEAGLLPQRVYVVSKDTMLRVVRQEPARDLLDEVQLRDALLTTARMERLQGA</sequence>
<dbReference type="Pfam" id="PF05049">
    <property type="entry name" value="IIGP"/>
    <property type="match status" value="1"/>
</dbReference>
<dbReference type="InterPro" id="IPR007743">
    <property type="entry name" value="Immunity-related_GTPase-like"/>
</dbReference>
<dbReference type="GO" id="GO:0016787">
    <property type="term" value="F:hydrolase activity"/>
    <property type="evidence" value="ECO:0007669"/>
    <property type="project" value="UniProtKB-KW"/>
</dbReference>
<keyword evidence="4" id="KW-0342">GTP-binding</keyword>
<evidence type="ECO:0000256" key="4">
    <source>
        <dbReference type="ARBA" id="ARBA00023134"/>
    </source>
</evidence>
<dbReference type="SUPFAM" id="SSF52540">
    <property type="entry name" value="P-loop containing nucleoside triphosphate hydrolases"/>
    <property type="match status" value="1"/>
</dbReference>
<dbReference type="EMBL" id="KB467942">
    <property type="protein sequence ID" value="PCH37661.1"/>
    <property type="molecule type" value="Genomic_DNA"/>
</dbReference>
<dbReference type="InterPro" id="IPR027417">
    <property type="entry name" value="P-loop_NTPase"/>
</dbReference>
<feature type="region of interest" description="Disordered" evidence="5">
    <location>
        <begin position="114"/>
        <end position="151"/>
    </location>
</feature>
<evidence type="ECO:0000313" key="8">
    <source>
        <dbReference type="Proteomes" id="UP000218811"/>
    </source>
</evidence>
<dbReference type="AlphaFoldDB" id="A0A2H3J6V7"/>
<name>A0A2H3J6V7_WOLCO</name>
<feature type="compositionally biased region" description="Basic and acidic residues" evidence="5">
    <location>
        <begin position="114"/>
        <end position="123"/>
    </location>
</feature>
<dbReference type="GO" id="GO:0005525">
    <property type="term" value="F:GTP binding"/>
    <property type="evidence" value="ECO:0007669"/>
    <property type="project" value="UniProtKB-KW"/>
</dbReference>
<dbReference type="OMA" id="TITRYRD"/>
<evidence type="ECO:0000259" key="6">
    <source>
        <dbReference type="PROSITE" id="PS51716"/>
    </source>
</evidence>
<dbReference type="InterPro" id="IPR030385">
    <property type="entry name" value="G_IRG_dom"/>
</dbReference>
<dbReference type="Proteomes" id="UP000218811">
    <property type="component" value="Unassembled WGS sequence"/>
</dbReference>
<keyword evidence="8" id="KW-1185">Reference proteome</keyword>
<dbReference type="STRING" id="742152.A0A2H3J6V7"/>
<dbReference type="PANTHER" id="PTHR32341:SF10">
    <property type="entry name" value="INTERFERON-INDUCIBLE GTPASE 5"/>
    <property type="match status" value="1"/>
</dbReference>
<dbReference type="PANTHER" id="PTHR32341">
    <property type="entry name" value="INTERFERON-INDUCIBLE GTPASE"/>
    <property type="match status" value="1"/>
</dbReference>
<dbReference type="OrthoDB" id="422720at2759"/>
<evidence type="ECO:0000256" key="3">
    <source>
        <dbReference type="ARBA" id="ARBA00022801"/>
    </source>
</evidence>
<dbReference type="Gene3D" id="3.40.50.300">
    <property type="entry name" value="P-loop containing nucleotide triphosphate hydrolases"/>
    <property type="match status" value="2"/>
</dbReference>
<dbReference type="PROSITE" id="PS51716">
    <property type="entry name" value="G_IRG"/>
    <property type="match status" value="1"/>
</dbReference>
<feature type="domain" description="IRG-type G" evidence="6">
    <location>
        <begin position="179"/>
        <end position="366"/>
    </location>
</feature>
<dbReference type="InterPro" id="IPR051515">
    <property type="entry name" value="IRG"/>
</dbReference>
<feature type="compositionally biased region" description="Basic and acidic residues" evidence="5">
    <location>
        <begin position="39"/>
        <end position="93"/>
    </location>
</feature>
<reference evidence="7 8" key="1">
    <citation type="journal article" date="2012" name="Science">
        <title>The Paleozoic origin of enzymatic lignin decomposition reconstructed from 31 fungal genomes.</title>
        <authorList>
            <person name="Floudas D."/>
            <person name="Binder M."/>
            <person name="Riley R."/>
            <person name="Barry K."/>
            <person name="Blanchette R.A."/>
            <person name="Henrissat B."/>
            <person name="Martinez A.T."/>
            <person name="Otillar R."/>
            <person name="Spatafora J.W."/>
            <person name="Yadav J.S."/>
            <person name="Aerts A."/>
            <person name="Benoit I."/>
            <person name="Boyd A."/>
            <person name="Carlson A."/>
            <person name="Copeland A."/>
            <person name="Coutinho P.M."/>
            <person name="de Vries R.P."/>
            <person name="Ferreira P."/>
            <person name="Findley K."/>
            <person name="Foster B."/>
            <person name="Gaskell J."/>
            <person name="Glotzer D."/>
            <person name="Gorecki P."/>
            <person name="Heitman J."/>
            <person name="Hesse C."/>
            <person name="Hori C."/>
            <person name="Igarashi K."/>
            <person name="Jurgens J.A."/>
            <person name="Kallen N."/>
            <person name="Kersten P."/>
            <person name="Kohler A."/>
            <person name="Kuees U."/>
            <person name="Kumar T.K.A."/>
            <person name="Kuo A."/>
            <person name="LaButti K."/>
            <person name="Larrondo L.F."/>
            <person name="Lindquist E."/>
            <person name="Ling A."/>
            <person name="Lombard V."/>
            <person name="Lucas S."/>
            <person name="Lundell T."/>
            <person name="Martin R."/>
            <person name="McLaughlin D.J."/>
            <person name="Morgenstern I."/>
            <person name="Morin E."/>
            <person name="Murat C."/>
            <person name="Nagy L.G."/>
            <person name="Nolan M."/>
            <person name="Ohm R.A."/>
            <person name="Patyshakuliyeva A."/>
            <person name="Rokas A."/>
            <person name="Ruiz-Duenas F.J."/>
            <person name="Sabat G."/>
            <person name="Salamov A."/>
            <person name="Samejima M."/>
            <person name="Schmutz J."/>
            <person name="Slot J.C."/>
            <person name="St John F."/>
            <person name="Stenlid J."/>
            <person name="Sun H."/>
            <person name="Sun S."/>
            <person name="Syed K."/>
            <person name="Tsang A."/>
            <person name="Wiebenga A."/>
            <person name="Young D."/>
            <person name="Pisabarro A."/>
            <person name="Eastwood D.C."/>
            <person name="Martin F."/>
            <person name="Cullen D."/>
            <person name="Grigoriev I.V."/>
            <person name="Hibbett D.S."/>
        </authorList>
    </citation>
    <scope>NUCLEOTIDE SEQUENCE [LARGE SCALE GENOMIC DNA]</scope>
    <source>
        <strain evidence="7 8">MD-104</strain>
    </source>
</reference>
<evidence type="ECO:0000256" key="5">
    <source>
        <dbReference type="SAM" id="MobiDB-lite"/>
    </source>
</evidence>
<dbReference type="GO" id="GO:0016020">
    <property type="term" value="C:membrane"/>
    <property type="evidence" value="ECO:0007669"/>
    <property type="project" value="InterPro"/>
</dbReference>
<evidence type="ECO:0000256" key="2">
    <source>
        <dbReference type="ARBA" id="ARBA00022741"/>
    </source>
</evidence>
<protein>
    <recommendedName>
        <fullName evidence="6">IRG-type G domain-containing protein</fullName>
    </recommendedName>
</protein>